<dbReference type="Proteomes" id="UP000673383">
    <property type="component" value="Unassembled WGS sequence"/>
</dbReference>
<dbReference type="AlphaFoldDB" id="A0A8I1YHS8"/>
<gene>
    <name evidence="1" type="ORF">JOH49_006396</name>
</gene>
<accession>A0A8I1YHS8</accession>
<dbReference type="EMBL" id="JAFICZ010000001">
    <property type="protein sequence ID" value="MBP1296643.1"/>
    <property type="molecule type" value="Genomic_DNA"/>
</dbReference>
<name>A0A8I1YHS8_BRAEL</name>
<evidence type="ECO:0000313" key="2">
    <source>
        <dbReference type="Proteomes" id="UP000673383"/>
    </source>
</evidence>
<dbReference type="RefSeq" id="WP_209944705.1">
    <property type="nucleotide sequence ID" value="NZ_JAFICZ010000001.1"/>
</dbReference>
<comment type="caution">
    <text evidence="1">The sequence shown here is derived from an EMBL/GenBank/DDBJ whole genome shotgun (WGS) entry which is preliminary data.</text>
</comment>
<reference evidence="1" key="1">
    <citation type="submission" date="2021-02" db="EMBL/GenBank/DDBJ databases">
        <title>Genomic Encyclopedia of Type Strains, Phase IV (KMG-V): Genome sequencing to study the core and pangenomes of soil and plant-associated prokaryotes.</title>
        <authorList>
            <person name="Whitman W."/>
        </authorList>
    </citation>
    <scope>NUCLEOTIDE SEQUENCE</scope>
    <source>
        <strain evidence="1">USDA 406</strain>
    </source>
</reference>
<evidence type="ECO:0000313" key="1">
    <source>
        <dbReference type="EMBL" id="MBP1296643.1"/>
    </source>
</evidence>
<organism evidence="1 2">
    <name type="scientific">Bradyrhizobium elkanii</name>
    <dbReference type="NCBI Taxonomy" id="29448"/>
    <lineage>
        <taxon>Bacteria</taxon>
        <taxon>Pseudomonadati</taxon>
        <taxon>Pseudomonadota</taxon>
        <taxon>Alphaproteobacteria</taxon>
        <taxon>Hyphomicrobiales</taxon>
        <taxon>Nitrobacteraceae</taxon>
        <taxon>Bradyrhizobium</taxon>
    </lineage>
</organism>
<sequence length="108" mass="12116">MTSCELPRPATLADTPHTMVDADMKSQRDQITTLDLAGCNVTYINVPMQEHEKAAGHRFEQWPDEVKRIMEKQVADFIGRNAGATVRAVTTGVAERICVLAIHWRPKQ</sequence>
<proteinExistence type="predicted"/>
<protein>
    <submittedName>
        <fullName evidence="1">Uncharacterized protein</fullName>
    </submittedName>
</protein>